<dbReference type="EMBL" id="KE148146">
    <property type="protein sequence ID" value="EPE10424.1"/>
    <property type="molecule type" value="Genomic_DNA"/>
</dbReference>
<proteinExistence type="predicted"/>
<dbReference type="VEuPathDB" id="FungiDB:F503_05519"/>
<keyword evidence="4" id="KW-1185">Reference proteome</keyword>
<dbReference type="STRING" id="1262450.S3CA59"/>
<feature type="region of interest" description="Disordered" evidence="2">
    <location>
        <begin position="262"/>
        <end position="281"/>
    </location>
</feature>
<feature type="region of interest" description="Disordered" evidence="2">
    <location>
        <begin position="134"/>
        <end position="154"/>
    </location>
</feature>
<evidence type="ECO:0000256" key="2">
    <source>
        <dbReference type="SAM" id="MobiDB-lite"/>
    </source>
</evidence>
<feature type="region of interest" description="Disordered" evidence="2">
    <location>
        <begin position="843"/>
        <end position="870"/>
    </location>
</feature>
<feature type="region of interest" description="Disordered" evidence="2">
    <location>
        <begin position="81"/>
        <end position="100"/>
    </location>
</feature>
<protein>
    <submittedName>
        <fullName evidence="3">Rhoptry protein</fullName>
    </submittedName>
</protein>
<evidence type="ECO:0000313" key="3">
    <source>
        <dbReference type="EMBL" id="EPE10424.1"/>
    </source>
</evidence>
<feature type="coiled-coil region" evidence="1">
    <location>
        <begin position="665"/>
        <end position="699"/>
    </location>
</feature>
<sequence>MDYRSVPRTSHAGRTPAARKTSHQRAPSNDTENAPGFLNFDSDRSTTLDSLKDLMAFSQRSTRARQDDILFAAKNARAQMPPQFREPPSSTGSHGTITTDSIHLGRRDNITADSVASSAFSAPPDAESTRASMHYQRGSHHVQRTAGRFGKNAREDKKATTDMLSGIVNTSALFRTFKEWKPEDVTDPSIFEDDAPSTTNFGVVNKLTRYDQENCGPVPSSPVTAAPKPKNAHDDLPARRNRNVLQPTVQNESDLSVVMTAPTQKAPAKPTTQPSPLRKASTAVPAPILKKSATVGSMRSTEGAKRQQLVSVVEDSPLMDDLTSPETSAGSREDVDLGVRTVAAPVSKSVSPPRATAMARSDNIDGVTNQSFIVPSKSFPLLHNLVTGTLKFTPGTYFYGNTADAQRKYQLPAGNIPEDEKEIFVDIDNIRDEVVRLQEHDEMLQNEIVQGEIKYKSLLDRFYGLAHKSDSAIASRFDGPLKESQEENELLHNKIQELELDLDVIHTQYEEQMQTSNDVAAERDAALTRASSATEKANKLAADLEATRERLATSTQRPSQEAQRRIQQLEKMVSERERVIKALKDEREAATSSHREECRLYRERIARLEAEKMMLSSDHAKCGDERYALNTAKEALALKNTALKQKVLAVREQGKEREATTYTIVERQRTQITKLQTLLREKEKSVHQLDDNFRKLRESWSSKDETLMRMNEVLGQWPGGLPQEHRGALDAEPTEDFDVDTRDFQFDEDKENAAYEAEDVLTAHHDLQQNGEDLDGNDAGSDSGESAADHSVDENMTSAFIIPDIDIHADEEDEQNDHDDDNDEATAAANERELAQELAQAHRIAARNAAAATKSTKTTQQKSVSFQTTKSSSATSVCKHNRVNCVICYQKVGHVGENEKVTVAVPRPISAQDGAELKSQAKDMDPGSALAYVMKLLDDERRHLWMQIQAMRKTGETEEALNEKRRPRRALREAEELWNSYVLKVEQLNRLDDVLEGQRAAGQDMTREEIDVTITRILEA</sequence>
<name>S3CA59_OPHP1</name>
<feature type="region of interest" description="Disordered" evidence="2">
    <location>
        <begin position="212"/>
        <end position="236"/>
    </location>
</feature>
<dbReference type="OMA" id="MKSDQIY"/>
<feature type="compositionally biased region" description="Polar residues" evidence="2">
    <location>
        <begin position="88"/>
        <end position="100"/>
    </location>
</feature>
<organism evidence="3 4">
    <name type="scientific">Ophiostoma piceae (strain UAMH 11346)</name>
    <name type="common">Sap stain fungus</name>
    <dbReference type="NCBI Taxonomy" id="1262450"/>
    <lineage>
        <taxon>Eukaryota</taxon>
        <taxon>Fungi</taxon>
        <taxon>Dikarya</taxon>
        <taxon>Ascomycota</taxon>
        <taxon>Pezizomycotina</taxon>
        <taxon>Sordariomycetes</taxon>
        <taxon>Sordariomycetidae</taxon>
        <taxon>Ophiostomatales</taxon>
        <taxon>Ophiostomataceae</taxon>
        <taxon>Ophiostoma</taxon>
    </lineage>
</organism>
<dbReference type="AlphaFoldDB" id="S3CA59"/>
<dbReference type="HOGENOM" id="CLU_005779_0_0_1"/>
<gene>
    <name evidence="3" type="ORF">F503_05519</name>
</gene>
<dbReference type="eggNOG" id="ENOG502S7ZB">
    <property type="taxonomic scope" value="Eukaryota"/>
</dbReference>
<evidence type="ECO:0000313" key="4">
    <source>
        <dbReference type="Proteomes" id="UP000016923"/>
    </source>
</evidence>
<evidence type="ECO:0000256" key="1">
    <source>
        <dbReference type="SAM" id="Coils"/>
    </source>
</evidence>
<feature type="region of interest" description="Disordered" evidence="2">
    <location>
        <begin position="769"/>
        <end position="792"/>
    </location>
</feature>
<accession>S3CA59</accession>
<feature type="coiled-coil region" evidence="1">
    <location>
        <begin position="530"/>
        <end position="618"/>
    </location>
</feature>
<keyword evidence="1" id="KW-0175">Coiled coil</keyword>
<dbReference type="Proteomes" id="UP000016923">
    <property type="component" value="Unassembled WGS sequence"/>
</dbReference>
<dbReference type="OrthoDB" id="76453at2759"/>
<reference evidence="3 4" key="1">
    <citation type="journal article" date="2013" name="BMC Genomics">
        <title>The genome and transcriptome of the pine saprophyte Ophiostoma piceae, and a comparison with the bark beetle-associated pine pathogen Grosmannia clavigera.</title>
        <authorList>
            <person name="Haridas S."/>
            <person name="Wang Y."/>
            <person name="Lim L."/>
            <person name="Massoumi Alamouti S."/>
            <person name="Jackman S."/>
            <person name="Docking R."/>
            <person name="Robertson G."/>
            <person name="Birol I."/>
            <person name="Bohlmann J."/>
            <person name="Breuil C."/>
        </authorList>
    </citation>
    <scope>NUCLEOTIDE SEQUENCE [LARGE SCALE GENOMIC DNA]</scope>
    <source>
        <strain evidence="3 4">UAMH 11346</strain>
    </source>
</reference>
<feature type="region of interest" description="Disordered" evidence="2">
    <location>
        <begin position="1"/>
        <end position="43"/>
    </location>
</feature>